<dbReference type="AlphaFoldDB" id="A0A5J5GWL6"/>
<dbReference type="SUPFAM" id="SSF52540">
    <property type="entry name" value="P-loop containing nucleoside triphosphate hydrolases"/>
    <property type="match status" value="1"/>
</dbReference>
<dbReference type="InterPro" id="IPR001650">
    <property type="entry name" value="Helicase_C-like"/>
</dbReference>
<reference evidence="2 3" key="1">
    <citation type="submission" date="2019-09" db="EMBL/GenBank/DDBJ databases">
        <title>Whole genome sequences of isolates from the Mars Exploration Rovers.</title>
        <authorList>
            <person name="Seuylemezian A."/>
            <person name="Vaishampayan P."/>
        </authorList>
    </citation>
    <scope>NUCLEOTIDE SEQUENCE [LARGE SCALE GENOMIC DNA]</scope>
    <source>
        <strain evidence="2 3">MER_TA_151</strain>
    </source>
</reference>
<dbReference type="EMBL" id="VYKL01000061">
    <property type="protein sequence ID" value="KAA9012397.1"/>
    <property type="molecule type" value="Genomic_DNA"/>
</dbReference>
<dbReference type="InterPro" id="IPR027417">
    <property type="entry name" value="P-loop_NTPase"/>
</dbReference>
<protein>
    <recommendedName>
        <fullName evidence="1">Helicase C-terminal domain-containing protein</fullName>
    </recommendedName>
</protein>
<dbReference type="InterPro" id="IPR050742">
    <property type="entry name" value="Helicase_Restrict-Modif_Enz"/>
</dbReference>
<accession>A0A5J5GWL6</accession>
<evidence type="ECO:0000313" key="3">
    <source>
        <dbReference type="Proteomes" id="UP000326671"/>
    </source>
</evidence>
<evidence type="ECO:0000259" key="1">
    <source>
        <dbReference type="PROSITE" id="PS51194"/>
    </source>
</evidence>
<comment type="caution">
    <text evidence="2">The sequence shown here is derived from an EMBL/GenBank/DDBJ whole genome shotgun (WGS) entry which is preliminary data.</text>
</comment>
<sequence length="252" mass="29254">MSGTTPQEERERILKQFSQGEIQILCNCSLLTEGYDEPTIDCIIMARPTKSAAFYTQCIGRGTRRYPGKENCLVLDFYDHRHDVCSLSGMFEEEIDNIVDGESVKKAAARKERKRYLPTMLYMEVKEQEVDLLGKSKFRWRQRGEVWELPIQPKEDIHLIPIAIDRYSVLLVKDQKKEVLYESLGFGYAQGVSEDYARRYGRNFSRRDAAWIKQPATQKQIRLLLNYGIDPSNLTRGEASKVIDRIISRKCQ</sequence>
<dbReference type="Proteomes" id="UP000326671">
    <property type="component" value="Unassembled WGS sequence"/>
</dbReference>
<feature type="domain" description="Helicase C-terminal" evidence="1">
    <location>
        <begin position="1"/>
        <end position="112"/>
    </location>
</feature>
<dbReference type="GO" id="GO:0005829">
    <property type="term" value="C:cytosol"/>
    <property type="evidence" value="ECO:0007669"/>
    <property type="project" value="TreeGrafter"/>
</dbReference>
<dbReference type="Gene3D" id="3.40.50.300">
    <property type="entry name" value="P-loop containing nucleotide triphosphate hydrolases"/>
    <property type="match status" value="1"/>
</dbReference>
<name>A0A5J5GWL6_9BACI</name>
<dbReference type="PROSITE" id="PS51194">
    <property type="entry name" value="HELICASE_CTER"/>
    <property type="match status" value="1"/>
</dbReference>
<dbReference type="OrthoDB" id="9802848at2"/>
<evidence type="ECO:0000313" key="2">
    <source>
        <dbReference type="EMBL" id="KAA9012397.1"/>
    </source>
</evidence>
<keyword evidence="3" id="KW-1185">Reference proteome</keyword>
<dbReference type="PANTHER" id="PTHR47396:SF1">
    <property type="entry name" value="ATP-DEPENDENT HELICASE IRC3-RELATED"/>
    <property type="match status" value="1"/>
</dbReference>
<gene>
    <name evidence="2" type="ORF">F4V44_25725</name>
</gene>
<proteinExistence type="predicted"/>
<dbReference type="PANTHER" id="PTHR47396">
    <property type="entry name" value="TYPE I RESTRICTION ENZYME ECOKI R PROTEIN"/>
    <property type="match status" value="1"/>
</dbReference>
<organism evidence="2 3">
    <name type="scientific">Niallia endozanthoxylica</name>
    <dbReference type="NCBI Taxonomy" id="2036016"/>
    <lineage>
        <taxon>Bacteria</taxon>
        <taxon>Bacillati</taxon>
        <taxon>Bacillota</taxon>
        <taxon>Bacilli</taxon>
        <taxon>Bacillales</taxon>
        <taxon>Bacillaceae</taxon>
        <taxon>Niallia</taxon>
    </lineage>
</organism>
<dbReference type="RefSeq" id="WP_150442834.1">
    <property type="nucleotide sequence ID" value="NZ_VYKL01000061.1"/>
</dbReference>
<dbReference type="Pfam" id="PF00271">
    <property type="entry name" value="Helicase_C"/>
    <property type="match status" value="1"/>
</dbReference>